<reference evidence="2 3" key="1">
    <citation type="submission" date="2019-02" db="EMBL/GenBank/DDBJ databases">
        <title>Deep-cultivation of Planctomycetes and their phenomic and genomic characterization uncovers novel biology.</title>
        <authorList>
            <person name="Wiegand S."/>
            <person name="Jogler M."/>
            <person name="Boedeker C."/>
            <person name="Pinto D."/>
            <person name="Vollmers J."/>
            <person name="Rivas-Marin E."/>
            <person name="Kohn T."/>
            <person name="Peeters S.H."/>
            <person name="Heuer A."/>
            <person name="Rast P."/>
            <person name="Oberbeckmann S."/>
            <person name="Bunk B."/>
            <person name="Jeske O."/>
            <person name="Meyerdierks A."/>
            <person name="Storesund J.E."/>
            <person name="Kallscheuer N."/>
            <person name="Luecker S."/>
            <person name="Lage O.M."/>
            <person name="Pohl T."/>
            <person name="Merkel B.J."/>
            <person name="Hornburger P."/>
            <person name="Mueller R.-W."/>
            <person name="Bruemmer F."/>
            <person name="Labrenz M."/>
            <person name="Spormann A.M."/>
            <person name="Op den Camp H."/>
            <person name="Overmann J."/>
            <person name="Amann R."/>
            <person name="Jetten M.S.M."/>
            <person name="Mascher T."/>
            <person name="Medema M.H."/>
            <person name="Devos D.P."/>
            <person name="Kaster A.-K."/>
            <person name="Ovreas L."/>
            <person name="Rohde M."/>
            <person name="Galperin M.Y."/>
            <person name="Jogler C."/>
        </authorList>
    </citation>
    <scope>NUCLEOTIDE SEQUENCE [LARGE SCALE GENOMIC DNA]</scope>
    <source>
        <strain evidence="2 3">Mal33</strain>
    </source>
</reference>
<dbReference type="RefSeq" id="WP_145291008.1">
    <property type="nucleotide sequence ID" value="NZ_CP036318.1"/>
</dbReference>
<evidence type="ECO:0000313" key="2">
    <source>
        <dbReference type="EMBL" id="QDV59519.1"/>
    </source>
</evidence>
<dbReference type="SUPFAM" id="SSF54637">
    <property type="entry name" value="Thioesterase/thiol ester dehydrase-isomerase"/>
    <property type="match status" value="1"/>
</dbReference>
<keyword evidence="1 2" id="KW-0456">Lyase</keyword>
<dbReference type="InterPro" id="IPR029069">
    <property type="entry name" value="HotDog_dom_sf"/>
</dbReference>
<sequence>MRWFWIDRFTYFKSRERAEAIKNISLTEEPVDEYLPAHPVFPNTLIIEGLAQTGGILVSECFDFQQRIVLAKVGKAKFHQPARPGDTLHYTATIDDLQNDGAVITGTSYCKGKLQAEVQMLFAFLDEERFGTGQLFNPANLLTMLRLMRLWEVAQDADGNPLPVSKNLLDDESTAAT</sequence>
<dbReference type="Proteomes" id="UP000316770">
    <property type="component" value="Chromosome"/>
</dbReference>
<dbReference type="PANTHER" id="PTHR30272:SF1">
    <property type="entry name" value="3-HYDROXYACYL-[ACYL-CARRIER-PROTEIN] DEHYDRATASE"/>
    <property type="match status" value="1"/>
</dbReference>
<dbReference type="InterPro" id="IPR013114">
    <property type="entry name" value="FabA_FabZ"/>
</dbReference>
<proteinExistence type="predicted"/>
<dbReference type="Gene3D" id="3.10.129.10">
    <property type="entry name" value="Hotdog Thioesterase"/>
    <property type="match status" value="1"/>
</dbReference>
<name>A0A518J2G4_9BACT</name>
<evidence type="ECO:0000313" key="3">
    <source>
        <dbReference type="Proteomes" id="UP000316770"/>
    </source>
</evidence>
<dbReference type="GO" id="GO:0019171">
    <property type="term" value="F:(3R)-hydroxyacyl-[acyl-carrier-protein] dehydratase activity"/>
    <property type="evidence" value="ECO:0007669"/>
    <property type="project" value="UniProtKB-EC"/>
</dbReference>
<keyword evidence="3" id="KW-1185">Reference proteome</keyword>
<evidence type="ECO:0000256" key="1">
    <source>
        <dbReference type="ARBA" id="ARBA00023239"/>
    </source>
</evidence>
<dbReference type="PANTHER" id="PTHR30272">
    <property type="entry name" value="3-HYDROXYACYL-[ACYL-CARRIER-PROTEIN] DEHYDRATASE"/>
    <property type="match status" value="1"/>
</dbReference>
<dbReference type="Pfam" id="PF07977">
    <property type="entry name" value="FabA"/>
    <property type="match status" value="1"/>
</dbReference>
<dbReference type="EC" id="4.2.1.59" evidence="2"/>
<accession>A0A518J2G4</accession>
<organism evidence="2 3">
    <name type="scientific">Rosistilla oblonga</name>
    <dbReference type="NCBI Taxonomy" id="2527990"/>
    <lineage>
        <taxon>Bacteria</taxon>
        <taxon>Pseudomonadati</taxon>
        <taxon>Planctomycetota</taxon>
        <taxon>Planctomycetia</taxon>
        <taxon>Pirellulales</taxon>
        <taxon>Pirellulaceae</taxon>
        <taxon>Rosistilla</taxon>
    </lineage>
</organism>
<gene>
    <name evidence="2" type="primary">fabZ_3</name>
    <name evidence="2" type="ORF">Mal33_55540</name>
</gene>
<dbReference type="AlphaFoldDB" id="A0A518J2G4"/>
<protein>
    <submittedName>
        <fullName evidence="2">3-hydroxyacyl-[acyl-carrier-protein] dehydratase FabZ</fullName>
        <ecNumber evidence="2">4.2.1.59</ecNumber>
    </submittedName>
</protein>
<dbReference type="CDD" id="cd01288">
    <property type="entry name" value="FabZ"/>
    <property type="match status" value="1"/>
</dbReference>
<dbReference type="EMBL" id="CP036318">
    <property type="protein sequence ID" value="QDV59519.1"/>
    <property type="molecule type" value="Genomic_DNA"/>
</dbReference>